<dbReference type="PROSITE" id="PS00233">
    <property type="entry name" value="CHIT_BIND_RR_1"/>
    <property type="match status" value="1"/>
</dbReference>
<organism evidence="4">
    <name type="scientific">Rhodnius prolixus</name>
    <name type="common">Triatomid bug</name>
    <dbReference type="NCBI Taxonomy" id="13249"/>
    <lineage>
        <taxon>Eukaryota</taxon>
        <taxon>Metazoa</taxon>
        <taxon>Ecdysozoa</taxon>
        <taxon>Arthropoda</taxon>
        <taxon>Hexapoda</taxon>
        <taxon>Insecta</taxon>
        <taxon>Pterygota</taxon>
        <taxon>Neoptera</taxon>
        <taxon>Paraneoptera</taxon>
        <taxon>Hemiptera</taxon>
        <taxon>Heteroptera</taxon>
        <taxon>Panheteroptera</taxon>
        <taxon>Cimicomorpha</taxon>
        <taxon>Reduviidae</taxon>
        <taxon>Triatominae</taxon>
        <taxon>Rhodnius</taxon>
    </lineage>
</organism>
<evidence type="ECO:0000313" key="4">
    <source>
        <dbReference type="EMBL" id="JAA77136.1"/>
    </source>
</evidence>
<dbReference type="GO" id="GO:0031012">
    <property type="term" value="C:extracellular matrix"/>
    <property type="evidence" value="ECO:0007669"/>
    <property type="project" value="TreeGrafter"/>
</dbReference>
<evidence type="ECO:0000256" key="3">
    <source>
        <dbReference type="SAM" id="SignalP"/>
    </source>
</evidence>
<dbReference type="GeneID" id="141454922"/>
<dbReference type="PROSITE" id="PS51155">
    <property type="entry name" value="CHIT_BIND_RR_2"/>
    <property type="match status" value="1"/>
</dbReference>
<proteinExistence type="evidence at transcript level"/>
<dbReference type="Pfam" id="PF00379">
    <property type="entry name" value="Chitin_bind_4"/>
    <property type="match status" value="1"/>
</dbReference>
<keyword evidence="3" id="KW-0732">Signal</keyword>
<dbReference type="PRINTS" id="PR00947">
    <property type="entry name" value="CUTICLE"/>
</dbReference>
<dbReference type="EMBL" id="GAHY01000374">
    <property type="protein sequence ID" value="JAA77136.1"/>
    <property type="molecule type" value="mRNA"/>
</dbReference>
<sequence length="104" mass="11880">MKFEVVLFAICVIYTEGSALIANKYDDYDEPKYAYDYSVNDIKTGDAKSQWETNENGIVKGEYSLVEPDGTLRIVEYEADPYFGFRAIVKKTYPSGHQTLDHYG</sequence>
<keyword evidence="1 2" id="KW-0193">Cuticle</keyword>
<reference evidence="4" key="1">
    <citation type="submission" date="2013-04" db="EMBL/GenBank/DDBJ databases">
        <title>An insight into the transcriptome of the digestive tract of the blood sucking bug, Rhodnius prolixus.</title>
        <authorList>
            <person name="Ribeiro J.M.C."/>
            <person name="Genta F.A."/>
            <person name="Sorgine M.H.F."/>
            <person name="Paiva-Silva G.O."/>
            <person name="Majerowicz D."/>
            <person name="Medeiros M."/>
            <person name="Koerich L."/>
            <person name="Terra W.R."/>
            <person name="Ferreira C."/>
            <person name="Pimentel A.C."/>
            <person name="Bisch P.M."/>
            <person name="Diniz M.M.P."/>
            <person name="Nascimento R."/>
            <person name="Salmon D."/>
            <person name="Silber A.M."/>
            <person name="Alves M."/>
            <person name="Oliveira M.F."/>
            <person name="Gondim K.C."/>
            <person name="Silva Neto M.A.C."/>
            <person name="Atella G.C."/>
            <person name="Araujo H."/>
            <person name="Dias F.S."/>
            <person name="Polycarpo C.R."/>
            <person name="Fampa P."/>
            <person name="Melo A.C."/>
            <person name="Tanaka A.S."/>
            <person name="Balczun C."/>
            <person name="Oliveira J.H.M."/>
            <person name="Goncalves R."/>
            <person name="Lazoski C."/>
            <person name="Pereira M.A."/>
            <person name="Rivera-Pomar R."/>
            <person name="Diambra L."/>
            <person name="Schaub G.A."/>
            <person name="Garcia E.S."/>
            <person name="Azambuja P."/>
            <person name="Braz G.R.C."/>
            <person name="Oliveira P.L."/>
        </authorList>
    </citation>
    <scope>NUCLEOTIDE SEQUENCE</scope>
</reference>
<accession>R4FQI8</accession>
<dbReference type="InterPro" id="IPR000618">
    <property type="entry name" value="Insect_cuticle"/>
</dbReference>
<protein>
    <submittedName>
        <fullName evidence="4">Putative cuticle protein 19</fullName>
    </submittedName>
</protein>
<name>R4FQI8_RHOPR</name>
<dbReference type="AlphaFoldDB" id="R4FQI8"/>
<dbReference type="PANTHER" id="PTHR12236">
    <property type="entry name" value="STRUCTURAL CONTITUENT OF CUTICLE"/>
    <property type="match status" value="1"/>
</dbReference>
<dbReference type="GO" id="GO:0042302">
    <property type="term" value="F:structural constituent of cuticle"/>
    <property type="evidence" value="ECO:0007669"/>
    <property type="project" value="UniProtKB-UniRule"/>
</dbReference>
<evidence type="ECO:0000256" key="1">
    <source>
        <dbReference type="ARBA" id="ARBA00022460"/>
    </source>
</evidence>
<dbReference type="InterPro" id="IPR051217">
    <property type="entry name" value="Insect_Cuticle_Struc_Prot"/>
</dbReference>
<dbReference type="InterPro" id="IPR031311">
    <property type="entry name" value="CHIT_BIND_RR_consensus"/>
</dbReference>
<feature type="signal peptide" evidence="3">
    <location>
        <begin position="1"/>
        <end position="19"/>
    </location>
</feature>
<feature type="chain" id="PRO_5004371966" evidence="3">
    <location>
        <begin position="20"/>
        <end position="104"/>
    </location>
</feature>
<dbReference type="GO" id="GO:0005615">
    <property type="term" value="C:extracellular space"/>
    <property type="evidence" value="ECO:0007669"/>
    <property type="project" value="TreeGrafter"/>
</dbReference>
<dbReference type="PANTHER" id="PTHR12236:SF75">
    <property type="entry name" value="CUTICULAR PROTEIN 62BB, ISOFORM A"/>
    <property type="match status" value="1"/>
</dbReference>
<evidence type="ECO:0000256" key="2">
    <source>
        <dbReference type="PROSITE-ProRule" id="PRU00497"/>
    </source>
</evidence>
<dbReference type="RefSeq" id="XP_073985731.1">
    <property type="nucleotide sequence ID" value="XM_074129630.1"/>
</dbReference>